<evidence type="ECO:0000313" key="1">
    <source>
        <dbReference type="EMBL" id="CRX62862.1"/>
    </source>
</evidence>
<name>A0A160STS2_PERAC</name>
<geneLocation type="chloroplast" evidence="1"/>
<gene>
    <name evidence="1" type="primary">ycf1</name>
</gene>
<keyword evidence="1" id="KW-0150">Chloroplast</keyword>
<reference evidence="1" key="1">
    <citation type="journal article" date="2016" name="Am. J. Bot.">
        <title>An integrative approach to understanding the evolution and diversity of Copiapoa (Cactaceae), a threatened endemic genus from Chiles Atacama Desert.</title>
        <authorList>
            <person name="Larridon I."/>
            <person name="Walter H.E."/>
            <person name="Guerrero P.C."/>
            <person name="Duarte M."/>
            <person name="Cisternas M.A."/>
            <person name="Pena Hernandez C."/>
            <person name="Bauters K."/>
            <person name="Asselman P."/>
            <person name="Goetghebeur P."/>
            <person name="Samain M.-S."/>
        </authorList>
    </citation>
    <scope>NUCLEOTIDE SEQUENCE</scope>
</reference>
<protein>
    <submittedName>
        <fullName evidence="1">Yeast cadmium factor 1</fullName>
    </submittedName>
</protein>
<feature type="non-terminal residue" evidence="1">
    <location>
        <position position="305"/>
    </location>
</feature>
<dbReference type="EMBL" id="LN868091">
    <property type="protein sequence ID" value="CRX62862.1"/>
    <property type="molecule type" value="Genomic_DNA"/>
</dbReference>
<dbReference type="AlphaFoldDB" id="A0A160STS2"/>
<feature type="non-terminal residue" evidence="1">
    <location>
        <position position="1"/>
    </location>
</feature>
<proteinExistence type="predicted"/>
<keyword evidence="1" id="KW-0934">Plastid</keyword>
<organism evidence="1">
    <name type="scientific">Pereskia aculeata</name>
    <name type="common">Barbados gooseberry</name>
    <name type="synonym">Cactus pereskia</name>
    <dbReference type="NCBI Taxonomy" id="3597"/>
    <lineage>
        <taxon>Eukaryota</taxon>
        <taxon>Viridiplantae</taxon>
        <taxon>Streptophyta</taxon>
        <taxon>Embryophyta</taxon>
        <taxon>Tracheophyta</taxon>
        <taxon>Spermatophyta</taxon>
        <taxon>Magnoliopsida</taxon>
        <taxon>eudicotyledons</taxon>
        <taxon>Gunneridae</taxon>
        <taxon>Pentapetalae</taxon>
        <taxon>Caryophyllales</taxon>
        <taxon>Cactineae</taxon>
        <taxon>Cactaceae</taxon>
        <taxon>Pereskioideae</taxon>
        <taxon>Pereskia</taxon>
    </lineage>
</organism>
<accession>A0A160STS2</accession>
<sequence>RIGAWIDISTSSNKNTKIELKNSQIIDDFFDIDDEINEKKNEIEKREIWYDDKDIFCRTIDPDPEINRSHQKKNLFDWMGMNEEILKSRPISNLESWFFPELVLPYNAYKIKPWSIPPIDFLFENFEYFSVNTTKNENAFDFDSLTQDENELVGQRNLGSYVRKNFENKESLSIDEDFLCILQKFFLLQLNWYELLDDEDVYAAIDLIVLMINLSPKRRKDFAMSFIKKGELSLDIALPRSIIPVSKLLEKGLLIIEPIRLSMSINSDGQFILYQTIGISLVHKSKSKHQNNQKRYRDKNNYDLL</sequence>